<accession>A0A1T4P2T1</accession>
<dbReference type="GO" id="GO:0046872">
    <property type="term" value="F:metal ion binding"/>
    <property type="evidence" value="ECO:0007669"/>
    <property type="project" value="InterPro"/>
</dbReference>
<gene>
    <name evidence="6" type="ORF">SAMN02745191_1863</name>
</gene>
<keyword evidence="7" id="KW-1185">Reference proteome</keyword>
<dbReference type="SUPFAM" id="SSF53807">
    <property type="entry name" value="Helical backbone' metal receptor"/>
    <property type="match status" value="1"/>
</dbReference>
<evidence type="ECO:0000256" key="1">
    <source>
        <dbReference type="ARBA" id="ARBA00011028"/>
    </source>
</evidence>
<evidence type="ECO:0000313" key="7">
    <source>
        <dbReference type="Proteomes" id="UP000243297"/>
    </source>
</evidence>
<dbReference type="Pfam" id="PF01297">
    <property type="entry name" value="ZnuA"/>
    <property type="match status" value="1"/>
</dbReference>
<dbReference type="Proteomes" id="UP000243297">
    <property type="component" value="Unassembled WGS sequence"/>
</dbReference>
<dbReference type="PANTHER" id="PTHR42953:SF3">
    <property type="entry name" value="HIGH-AFFINITY ZINC UPTAKE SYSTEM PROTEIN ZNUA"/>
    <property type="match status" value="1"/>
</dbReference>
<sequence>MKKKIYLVLALGLLIASLSGCAVKKNQVAYTVYPVGYLANRIIGDKLQVVSIQNDEIVQRATLVDDYENQLELSQNLFHIGTLEPYLTVNSEQIKKTKVGTNDLSVLNAIYKFQRYTPVNVDGTTTYIESSYYKGETFETIDSYEKDLYLWMDPIAMLSMAKDITKWLSTNYEEDSKYFNENLVNLEKDLVQLDAEYQKLATKLANEGKEIKFVSMTPSFGNWQKAYGFQVYPVVLSKFGALPTDEQLQVIKNRILADNVQYIVYEPNLPEDMIALLEQLETELGLKRVTMNNLSSLTTTQKEENKDYVSIMYENLSSLESMATTIPVVTSTKVTEQLDEKTVESGNPHDDIATN</sequence>
<dbReference type="PROSITE" id="PS51257">
    <property type="entry name" value="PROKAR_LIPOPROTEIN"/>
    <property type="match status" value="1"/>
</dbReference>
<evidence type="ECO:0000256" key="2">
    <source>
        <dbReference type="ARBA" id="ARBA00022448"/>
    </source>
</evidence>
<feature type="chain" id="PRO_5038533231" evidence="5">
    <location>
        <begin position="23"/>
        <end position="355"/>
    </location>
</feature>
<name>A0A1T4P2T1_9FIRM</name>
<dbReference type="InterPro" id="IPR050492">
    <property type="entry name" value="Bact_metal-bind_prot9"/>
</dbReference>
<comment type="similarity">
    <text evidence="1">Belongs to the bacterial solute-binding protein 9 family.</text>
</comment>
<evidence type="ECO:0000256" key="5">
    <source>
        <dbReference type="SAM" id="SignalP"/>
    </source>
</evidence>
<dbReference type="InterPro" id="IPR006127">
    <property type="entry name" value="ZnuA-like"/>
</dbReference>
<evidence type="ECO:0000256" key="4">
    <source>
        <dbReference type="SAM" id="Coils"/>
    </source>
</evidence>
<feature type="coiled-coil region" evidence="4">
    <location>
        <begin position="183"/>
        <end position="210"/>
    </location>
</feature>
<keyword evidence="2" id="KW-0813">Transport</keyword>
<organism evidence="6 7">
    <name type="scientific">Anaerorhabdus furcosa</name>
    <dbReference type="NCBI Taxonomy" id="118967"/>
    <lineage>
        <taxon>Bacteria</taxon>
        <taxon>Bacillati</taxon>
        <taxon>Bacillota</taxon>
        <taxon>Erysipelotrichia</taxon>
        <taxon>Erysipelotrichales</taxon>
        <taxon>Erysipelotrichaceae</taxon>
        <taxon>Anaerorhabdus</taxon>
    </lineage>
</organism>
<reference evidence="7" key="1">
    <citation type="submission" date="2017-02" db="EMBL/GenBank/DDBJ databases">
        <authorList>
            <person name="Varghese N."/>
            <person name="Submissions S."/>
        </authorList>
    </citation>
    <scope>NUCLEOTIDE SEQUENCE [LARGE SCALE GENOMIC DNA]</scope>
    <source>
        <strain evidence="7">ATCC 25662</strain>
    </source>
</reference>
<dbReference type="STRING" id="118967.SAMN02745191_1863"/>
<dbReference type="Gene3D" id="3.40.50.1980">
    <property type="entry name" value="Nitrogenase molybdenum iron protein domain"/>
    <property type="match status" value="2"/>
</dbReference>
<dbReference type="RefSeq" id="WP_078712269.1">
    <property type="nucleotide sequence ID" value="NZ_FUWY01000005.1"/>
</dbReference>
<feature type="signal peptide" evidence="5">
    <location>
        <begin position="1"/>
        <end position="22"/>
    </location>
</feature>
<dbReference type="OrthoDB" id="9810636at2"/>
<dbReference type="EMBL" id="FUWY01000005">
    <property type="protein sequence ID" value="SJZ85910.1"/>
    <property type="molecule type" value="Genomic_DNA"/>
</dbReference>
<keyword evidence="3 5" id="KW-0732">Signal</keyword>
<proteinExistence type="inferred from homology"/>
<dbReference type="AlphaFoldDB" id="A0A1T4P2T1"/>
<keyword evidence="4" id="KW-0175">Coiled coil</keyword>
<dbReference type="GO" id="GO:0030001">
    <property type="term" value="P:metal ion transport"/>
    <property type="evidence" value="ECO:0007669"/>
    <property type="project" value="InterPro"/>
</dbReference>
<dbReference type="PANTHER" id="PTHR42953">
    <property type="entry name" value="HIGH-AFFINITY ZINC UPTAKE SYSTEM PROTEIN ZNUA-RELATED"/>
    <property type="match status" value="1"/>
</dbReference>
<protein>
    <submittedName>
        <fullName evidence="6">ABC-type Zn uptake system ZnuABC, Zn-binding component ZnuA</fullName>
    </submittedName>
</protein>
<evidence type="ECO:0000256" key="3">
    <source>
        <dbReference type="ARBA" id="ARBA00022729"/>
    </source>
</evidence>
<evidence type="ECO:0000313" key="6">
    <source>
        <dbReference type="EMBL" id="SJZ85910.1"/>
    </source>
</evidence>